<keyword evidence="2" id="KW-1185">Reference proteome</keyword>
<accession>A0AAW2G783</accession>
<dbReference type="AlphaFoldDB" id="A0AAW2G783"/>
<gene>
    <name evidence="1" type="ORF">PUN28_006092</name>
</gene>
<dbReference type="Proteomes" id="UP001430953">
    <property type="component" value="Unassembled WGS sequence"/>
</dbReference>
<comment type="caution">
    <text evidence="1">The sequence shown here is derived from an EMBL/GenBank/DDBJ whole genome shotgun (WGS) entry which is preliminary data.</text>
</comment>
<name>A0AAW2G783_9HYME</name>
<reference evidence="1 2" key="1">
    <citation type="submission" date="2023-03" db="EMBL/GenBank/DDBJ databases">
        <title>High recombination rates correlate with genetic variation in Cardiocondyla obscurior ants.</title>
        <authorList>
            <person name="Errbii M."/>
        </authorList>
    </citation>
    <scope>NUCLEOTIDE SEQUENCE [LARGE SCALE GENOMIC DNA]</scope>
    <source>
        <strain evidence="1">Alpha-2009</strain>
        <tissue evidence="1">Whole body</tissue>
    </source>
</reference>
<sequence length="214" mass="25028">MASPRRRHARNRAPGFGSSNNLRDARYNIAVVPGFRVNRFMNKRRLPASKRAQEVLNCEVRFNSVARAQSSFVRVAHYFIRHITGLLNIGRKISKQLFCPAGRFYKLIARQQMEKGPRRFAVRRESRTKESQEAVETRNCTERSVLFEGWKIHPGRKNDSLRGPRSCAMRLLCIQVFSRRSELAKRRQVNVAFINAFFSYKFNRGETYRFAIKV</sequence>
<organism evidence="1 2">
    <name type="scientific">Cardiocondyla obscurior</name>
    <dbReference type="NCBI Taxonomy" id="286306"/>
    <lineage>
        <taxon>Eukaryota</taxon>
        <taxon>Metazoa</taxon>
        <taxon>Ecdysozoa</taxon>
        <taxon>Arthropoda</taxon>
        <taxon>Hexapoda</taxon>
        <taxon>Insecta</taxon>
        <taxon>Pterygota</taxon>
        <taxon>Neoptera</taxon>
        <taxon>Endopterygota</taxon>
        <taxon>Hymenoptera</taxon>
        <taxon>Apocrita</taxon>
        <taxon>Aculeata</taxon>
        <taxon>Formicoidea</taxon>
        <taxon>Formicidae</taxon>
        <taxon>Myrmicinae</taxon>
        <taxon>Cardiocondyla</taxon>
    </lineage>
</organism>
<evidence type="ECO:0000313" key="1">
    <source>
        <dbReference type="EMBL" id="KAL0124059.1"/>
    </source>
</evidence>
<evidence type="ECO:0000313" key="2">
    <source>
        <dbReference type="Proteomes" id="UP001430953"/>
    </source>
</evidence>
<proteinExistence type="predicted"/>
<protein>
    <submittedName>
        <fullName evidence="1">Uncharacterized protein</fullName>
    </submittedName>
</protein>
<dbReference type="EMBL" id="JADYXP020000005">
    <property type="protein sequence ID" value="KAL0124059.1"/>
    <property type="molecule type" value="Genomic_DNA"/>
</dbReference>